<dbReference type="PROSITE" id="PS50208">
    <property type="entry name" value="CASPASE_P20"/>
    <property type="match status" value="1"/>
</dbReference>
<evidence type="ECO:0000313" key="4">
    <source>
        <dbReference type="Proteomes" id="UP000676336"/>
    </source>
</evidence>
<dbReference type="InterPro" id="IPR016129">
    <property type="entry name" value="Caspase_his_AS"/>
</dbReference>
<protein>
    <recommendedName>
        <fullName evidence="2">Caspase family p20 domain-containing protein</fullName>
    </recommendedName>
</protein>
<dbReference type="EMBL" id="CAJOBI010327708">
    <property type="protein sequence ID" value="CAF5194204.1"/>
    <property type="molecule type" value="Genomic_DNA"/>
</dbReference>
<dbReference type="GO" id="GO:0006915">
    <property type="term" value="P:apoptotic process"/>
    <property type="evidence" value="ECO:0007669"/>
    <property type="project" value="TreeGrafter"/>
</dbReference>
<dbReference type="InterPro" id="IPR029030">
    <property type="entry name" value="Caspase-like_dom_sf"/>
</dbReference>
<dbReference type="GO" id="GO:0005737">
    <property type="term" value="C:cytoplasm"/>
    <property type="evidence" value="ECO:0007669"/>
    <property type="project" value="TreeGrafter"/>
</dbReference>
<dbReference type="PANTHER" id="PTHR10454">
    <property type="entry name" value="CASPASE"/>
    <property type="match status" value="1"/>
</dbReference>
<name>A0A8S3I9Y6_9BILA</name>
<dbReference type="PRINTS" id="PR00376">
    <property type="entry name" value="IL1BCENZYME"/>
</dbReference>
<dbReference type="GO" id="GO:0004197">
    <property type="term" value="F:cysteine-type endopeptidase activity"/>
    <property type="evidence" value="ECO:0007669"/>
    <property type="project" value="InterPro"/>
</dbReference>
<reference evidence="3" key="1">
    <citation type="submission" date="2021-02" db="EMBL/GenBank/DDBJ databases">
        <authorList>
            <person name="Nowell W R."/>
        </authorList>
    </citation>
    <scope>NUCLEOTIDE SEQUENCE</scope>
</reference>
<comment type="caution">
    <text evidence="3">The sequence shown here is derived from an EMBL/GenBank/DDBJ whole genome shotgun (WGS) entry which is preliminary data.</text>
</comment>
<dbReference type="Gene3D" id="3.40.50.1460">
    <property type="match status" value="1"/>
</dbReference>
<dbReference type="SUPFAM" id="SSF52129">
    <property type="entry name" value="Caspase-like"/>
    <property type="match status" value="1"/>
</dbReference>
<sequence>MLTQYEYDNISSQKSCYSSDTNATVSAIQRYLTAATTTAPSSISSSRIQNSPPEIQVQSSTKEFLAKHFHDAYPMFKKPRGLCLIINVYNINGAIRRWSDLDVKLLSDLFRQLYFNVIVYSDFNGDDLGAENFMKILKQFSQSKEHVNAQCCIICLMSHGEEGSLTVQDGKKIYHDHVFDLFSNVNCPNLAGKPKLFFIQCCRD</sequence>
<dbReference type="GO" id="GO:0006508">
    <property type="term" value="P:proteolysis"/>
    <property type="evidence" value="ECO:0007669"/>
    <property type="project" value="InterPro"/>
</dbReference>
<feature type="domain" description="Caspase family p20" evidence="2">
    <location>
        <begin position="79"/>
        <end position="204"/>
    </location>
</feature>
<dbReference type="PROSITE" id="PS01121">
    <property type="entry name" value="CASPASE_HIS"/>
    <property type="match status" value="1"/>
</dbReference>
<evidence type="ECO:0000259" key="2">
    <source>
        <dbReference type="PROSITE" id="PS50208"/>
    </source>
</evidence>
<evidence type="ECO:0000313" key="3">
    <source>
        <dbReference type="EMBL" id="CAF5194204.1"/>
    </source>
</evidence>
<dbReference type="SMART" id="SM00115">
    <property type="entry name" value="CASc"/>
    <property type="match status" value="1"/>
</dbReference>
<dbReference type="Pfam" id="PF00656">
    <property type="entry name" value="Peptidase_C14"/>
    <property type="match status" value="1"/>
</dbReference>
<organism evidence="3 4">
    <name type="scientific">Rotaria magnacalcarata</name>
    <dbReference type="NCBI Taxonomy" id="392030"/>
    <lineage>
        <taxon>Eukaryota</taxon>
        <taxon>Metazoa</taxon>
        <taxon>Spiralia</taxon>
        <taxon>Gnathifera</taxon>
        <taxon>Rotifera</taxon>
        <taxon>Eurotatoria</taxon>
        <taxon>Bdelloidea</taxon>
        <taxon>Philodinida</taxon>
        <taxon>Philodinidae</taxon>
        <taxon>Rotaria</taxon>
    </lineage>
</organism>
<dbReference type="InterPro" id="IPR015917">
    <property type="entry name" value="Pept_C14A"/>
</dbReference>
<dbReference type="InterPro" id="IPR002398">
    <property type="entry name" value="Pept_C14"/>
</dbReference>
<gene>
    <name evidence="3" type="ORF">SMN809_LOCUS73346</name>
</gene>
<dbReference type="Proteomes" id="UP000676336">
    <property type="component" value="Unassembled WGS sequence"/>
</dbReference>
<dbReference type="AlphaFoldDB" id="A0A8S3I9Y6"/>
<dbReference type="InterPro" id="IPR011600">
    <property type="entry name" value="Pept_C14_caspase"/>
</dbReference>
<evidence type="ECO:0000256" key="1">
    <source>
        <dbReference type="ARBA" id="ARBA00010134"/>
    </source>
</evidence>
<feature type="non-terminal residue" evidence="3">
    <location>
        <position position="1"/>
    </location>
</feature>
<accession>A0A8S3I9Y6</accession>
<dbReference type="PANTHER" id="PTHR10454:SF210">
    <property type="entry name" value="CASPASE-2"/>
    <property type="match status" value="1"/>
</dbReference>
<comment type="similarity">
    <text evidence="1">Belongs to the peptidase C14A family.</text>
</comment>
<dbReference type="GO" id="GO:0043525">
    <property type="term" value="P:positive regulation of neuron apoptotic process"/>
    <property type="evidence" value="ECO:0007669"/>
    <property type="project" value="TreeGrafter"/>
</dbReference>
<dbReference type="InterPro" id="IPR001309">
    <property type="entry name" value="Pept_C14_p20"/>
</dbReference>
<proteinExistence type="inferred from homology"/>